<keyword evidence="7" id="KW-0472">Membrane</keyword>
<dbReference type="InterPro" id="IPR006629">
    <property type="entry name" value="LITAF"/>
</dbReference>
<comment type="subcellular location">
    <subcellularLocation>
        <location evidence="2">Endosome membrane</location>
        <topology evidence="2">Peripheral membrane protein</topology>
    </subcellularLocation>
    <subcellularLocation>
        <location evidence="1">Late endosome membrane</location>
    </subcellularLocation>
    <subcellularLocation>
        <location evidence="3">Lysosome membrane</location>
        <topology evidence="3">Peripheral membrane protein</topology>
        <orientation evidence="3">Cytoplasmic side</orientation>
    </subcellularLocation>
</comment>
<comment type="caution">
    <text evidence="10">The sequence shown here is derived from an EMBL/GenBank/DDBJ whole genome shotgun (WGS) entry which is preliminary data.</text>
</comment>
<dbReference type="PANTHER" id="PTHR23292">
    <property type="entry name" value="LIPOPOLYSACCHARIDE-INDUCED TUMOR NECROSIS FACTOR-ALPHA FACTOR"/>
    <property type="match status" value="1"/>
</dbReference>
<evidence type="ECO:0000256" key="4">
    <source>
        <dbReference type="ARBA" id="ARBA00005975"/>
    </source>
</evidence>
<evidence type="ECO:0000256" key="7">
    <source>
        <dbReference type="ARBA" id="ARBA00023136"/>
    </source>
</evidence>
<dbReference type="PANTHER" id="PTHR23292:SF14">
    <property type="entry name" value="FI16615P1-RELATED"/>
    <property type="match status" value="1"/>
</dbReference>
<dbReference type="SMART" id="SM00714">
    <property type="entry name" value="LITAF"/>
    <property type="match status" value="1"/>
</dbReference>
<reference evidence="10" key="1">
    <citation type="submission" date="2021-03" db="EMBL/GenBank/DDBJ databases">
        <title>Chromosome level genome of the anhydrobiotic midge Polypedilum vanderplanki.</title>
        <authorList>
            <person name="Yoshida Y."/>
            <person name="Kikawada T."/>
            <person name="Gusev O."/>
        </authorList>
    </citation>
    <scope>NUCLEOTIDE SEQUENCE</scope>
    <source>
        <strain evidence="10">NIAS01</strain>
        <tissue evidence="10">Whole body or cell culture</tissue>
    </source>
</reference>
<accession>A0A9J6C146</accession>
<feature type="compositionally biased region" description="Polar residues" evidence="8">
    <location>
        <begin position="34"/>
        <end position="61"/>
    </location>
</feature>
<dbReference type="GO" id="GO:0005765">
    <property type="term" value="C:lysosomal membrane"/>
    <property type="evidence" value="ECO:0007669"/>
    <property type="project" value="UniProtKB-SubCell"/>
</dbReference>
<feature type="domain" description="LITAF" evidence="9">
    <location>
        <begin position="98"/>
        <end position="182"/>
    </location>
</feature>
<feature type="compositionally biased region" description="Low complexity" evidence="8">
    <location>
        <begin position="69"/>
        <end position="93"/>
    </location>
</feature>
<keyword evidence="5" id="KW-0479">Metal-binding</keyword>
<dbReference type="EMBL" id="JADBJN010000002">
    <property type="protein sequence ID" value="KAG5675730.1"/>
    <property type="molecule type" value="Genomic_DNA"/>
</dbReference>
<protein>
    <recommendedName>
        <fullName evidence="9">LITAF domain-containing protein</fullName>
    </recommendedName>
</protein>
<gene>
    <name evidence="10" type="ORF">PVAND_005608</name>
</gene>
<keyword evidence="11" id="KW-1185">Reference proteome</keyword>
<evidence type="ECO:0000256" key="2">
    <source>
        <dbReference type="ARBA" id="ARBA00004481"/>
    </source>
</evidence>
<feature type="region of interest" description="Disordered" evidence="8">
    <location>
        <begin position="1"/>
        <end position="93"/>
    </location>
</feature>
<evidence type="ECO:0000313" key="11">
    <source>
        <dbReference type="Proteomes" id="UP001107558"/>
    </source>
</evidence>
<evidence type="ECO:0000256" key="1">
    <source>
        <dbReference type="ARBA" id="ARBA00004414"/>
    </source>
</evidence>
<feature type="compositionally biased region" description="Pro residues" evidence="8">
    <location>
        <begin position="1"/>
        <end position="11"/>
    </location>
</feature>
<proteinExistence type="inferred from homology"/>
<evidence type="ECO:0000313" key="10">
    <source>
        <dbReference type="EMBL" id="KAG5675730.1"/>
    </source>
</evidence>
<evidence type="ECO:0000256" key="5">
    <source>
        <dbReference type="ARBA" id="ARBA00022723"/>
    </source>
</evidence>
<evidence type="ECO:0000256" key="8">
    <source>
        <dbReference type="SAM" id="MobiDB-lite"/>
    </source>
</evidence>
<keyword evidence="6" id="KW-0862">Zinc</keyword>
<comment type="similarity">
    <text evidence="4">Belongs to the CDIP1/LITAF family.</text>
</comment>
<dbReference type="Pfam" id="PF10601">
    <property type="entry name" value="zf-LITAF-like"/>
    <property type="match status" value="1"/>
</dbReference>
<organism evidence="10 11">
    <name type="scientific">Polypedilum vanderplanki</name>
    <name type="common">Sleeping chironomid midge</name>
    <dbReference type="NCBI Taxonomy" id="319348"/>
    <lineage>
        <taxon>Eukaryota</taxon>
        <taxon>Metazoa</taxon>
        <taxon>Ecdysozoa</taxon>
        <taxon>Arthropoda</taxon>
        <taxon>Hexapoda</taxon>
        <taxon>Insecta</taxon>
        <taxon>Pterygota</taxon>
        <taxon>Neoptera</taxon>
        <taxon>Endopterygota</taxon>
        <taxon>Diptera</taxon>
        <taxon>Nematocera</taxon>
        <taxon>Chironomoidea</taxon>
        <taxon>Chironomidae</taxon>
        <taxon>Chironominae</taxon>
        <taxon>Polypedilum</taxon>
        <taxon>Polypedilum</taxon>
    </lineage>
</organism>
<dbReference type="GO" id="GO:0008270">
    <property type="term" value="F:zinc ion binding"/>
    <property type="evidence" value="ECO:0007669"/>
    <property type="project" value="TreeGrafter"/>
</dbReference>
<dbReference type="Proteomes" id="UP001107558">
    <property type="component" value="Chromosome 2"/>
</dbReference>
<dbReference type="InterPro" id="IPR037519">
    <property type="entry name" value="LITAF_fam"/>
</dbReference>
<evidence type="ECO:0000256" key="6">
    <source>
        <dbReference type="ARBA" id="ARBA00022833"/>
    </source>
</evidence>
<dbReference type="PROSITE" id="PS51837">
    <property type="entry name" value="LITAF"/>
    <property type="match status" value="1"/>
</dbReference>
<name>A0A9J6C146_POLVA</name>
<evidence type="ECO:0000256" key="3">
    <source>
        <dbReference type="ARBA" id="ARBA00004630"/>
    </source>
</evidence>
<sequence>MSGEPTAPPLTPQNMGFIVQQQPHFPIPPPPYPTNFTNDPSSNSLPYPGSNSLPYPQSNSLPYPPSDALPYPSSNSLPYPSFNPQSTDVQTTQPTANTTNTIIVQPPQLGSDPVVCYCPNCNENVTTKVDYKAGTQTHLSAALLCALNDDCCCALLPYCCNCTKDAHHYCPKCNHYFGKSQPFG</sequence>
<evidence type="ECO:0000259" key="9">
    <source>
        <dbReference type="PROSITE" id="PS51837"/>
    </source>
</evidence>
<dbReference type="GO" id="GO:0031902">
    <property type="term" value="C:late endosome membrane"/>
    <property type="evidence" value="ECO:0007669"/>
    <property type="project" value="UniProtKB-SubCell"/>
</dbReference>
<dbReference type="AlphaFoldDB" id="A0A9J6C146"/>
<dbReference type="OrthoDB" id="5599753at2759"/>